<dbReference type="RefSeq" id="XP_062712180.1">
    <property type="nucleotide sequence ID" value="XM_062856196.1"/>
</dbReference>
<protein>
    <recommendedName>
        <fullName evidence="1">CCHC-type domain-containing protein</fullName>
    </recommendedName>
</protein>
<reference evidence="2" key="2">
    <citation type="submission" date="2025-05" db="UniProtKB">
        <authorList>
            <consortium name="EnsemblMetazoa"/>
        </authorList>
    </citation>
    <scope>IDENTIFICATION</scope>
    <source>
        <strain evidence="2">Foshan</strain>
    </source>
</reference>
<dbReference type="PANTHER" id="PTHR37984">
    <property type="entry name" value="PROTEIN CBG26694"/>
    <property type="match status" value="1"/>
</dbReference>
<dbReference type="Proteomes" id="UP000069940">
    <property type="component" value="Unassembled WGS sequence"/>
</dbReference>
<dbReference type="SUPFAM" id="SSF57756">
    <property type="entry name" value="Retrovirus zinc finger-like domains"/>
    <property type="match status" value="1"/>
</dbReference>
<dbReference type="SMART" id="SM00343">
    <property type="entry name" value="ZnF_C2HC"/>
    <property type="match status" value="2"/>
</dbReference>
<sequence>MAGNDCRVRAFQTSVESSQLPVAWSKWKRDLESYFEAENIVSQYQRKAKLLYLGGPDLRDIFDNLPDVDNVPHVLVDPPYYDTAISKLDAHFEPFRRRTYERHQFRQIAQKPTERFSDFVLRLRTQVKRCEYSQPDEMVVDQIVEKCTSNKLRQKLLKRDMFLDEVEALGTSLEESERQLKEFNRVPHESINRLSFRNQNHGHPSSFSNRQGVPKIPYQWTNNRYSYSRGGLNQSRSEPVCFACGKKGHVKGAEGCPASRAQCLKCRGFGHFARQCLKRPNNDQRGPVPVKRIRAVHEKDEQNKDDDGYIFYAMGRNTFMFQIGDVEVPMVIDSGAAANIISITVWEEMKRLGAKVSNMSTMVDKDFTSYASTKPMEILGSFTATVQGGGRRTEATFYVAKKGQQCLLGDQTAKELSVLKVGFDVGNVEQQQEFTKFKGVVVEIPIDEEVQPVQQPYRRVPFALEEKVEEKLRMMLAQGIIERVRGPSRWVSPMVPVLKDSGEIRLCIDMRRANQAIIRETHPLPTVEELLGSVSGATVFSKLDVKDAYHQLEISEKSRTITTFITKSGLFR</sequence>
<dbReference type="InterPro" id="IPR050951">
    <property type="entry name" value="Retrovirus_Pol_polyprotein"/>
</dbReference>
<dbReference type="InterPro" id="IPR036875">
    <property type="entry name" value="Znf_CCHC_sf"/>
</dbReference>
<dbReference type="PANTHER" id="PTHR37984:SF11">
    <property type="entry name" value="INTEGRASE CATALYTIC DOMAIN-CONTAINING PROTEIN"/>
    <property type="match status" value="1"/>
</dbReference>
<name>A0ABM1ZTN9_AEDAL</name>
<evidence type="ECO:0000313" key="2">
    <source>
        <dbReference type="EnsemblMetazoa" id="AALFPA23_021561.P31893"/>
    </source>
</evidence>
<proteinExistence type="predicted"/>
<dbReference type="Gene3D" id="3.30.70.270">
    <property type="match status" value="1"/>
</dbReference>
<dbReference type="CDD" id="cd01647">
    <property type="entry name" value="RT_LTR"/>
    <property type="match status" value="1"/>
</dbReference>
<reference evidence="3" key="1">
    <citation type="journal article" date="2015" name="Proc. Natl. Acad. Sci. U.S.A.">
        <title>Genome sequence of the Asian Tiger mosquito, Aedes albopictus, reveals insights into its biology, genetics, and evolution.</title>
        <authorList>
            <person name="Chen X.G."/>
            <person name="Jiang X."/>
            <person name="Gu J."/>
            <person name="Xu M."/>
            <person name="Wu Y."/>
            <person name="Deng Y."/>
            <person name="Zhang C."/>
            <person name="Bonizzoni M."/>
            <person name="Dermauw W."/>
            <person name="Vontas J."/>
            <person name="Armbruster P."/>
            <person name="Huang X."/>
            <person name="Yang Y."/>
            <person name="Zhang H."/>
            <person name="He W."/>
            <person name="Peng H."/>
            <person name="Liu Y."/>
            <person name="Wu K."/>
            <person name="Chen J."/>
            <person name="Lirakis M."/>
            <person name="Topalis P."/>
            <person name="Van Leeuwen T."/>
            <person name="Hall A.B."/>
            <person name="Jiang X."/>
            <person name="Thorpe C."/>
            <person name="Mueller R.L."/>
            <person name="Sun C."/>
            <person name="Waterhouse R.M."/>
            <person name="Yan G."/>
            <person name="Tu Z.J."/>
            <person name="Fang X."/>
            <person name="James A.A."/>
        </authorList>
    </citation>
    <scope>NUCLEOTIDE SEQUENCE [LARGE SCALE GENOMIC DNA]</scope>
    <source>
        <strain evidence="3">Foshan</strain>
    </source>
</reference>
<dbReference type="InterPro" id="IPR043502">
    <property type="entry name" value="DNA/RNA_pol_sf"/>
</dbReference>
<evidence type="ECO:0000259" key="1">
    <source>
        <dbReference type="SMART" id="SM00343"/>
    </source>
</evidence>
<dbReference type="Gene3D" id="3.10.10.10">
    <property type="entry name" value="HIV Type 1 Reverse Transcriptase, subunit A, domain 1"/>
    <property type="match status" value="1"/>
</dbReference>
<dbReference type="Gene3D" id="2.40.70.10">
    <property type="entry name" value="Acid Proteases"/>
    <property type="match status" value="1"/>
</dbReference>
<dbReference type="GeneID" id="134289752"/>
<organism evidence="2 3">
    <name type="scientific">Aedes albopictus</name>
    <name type="common">Asian tiger mosquito</name>
    <name type="synonym">Stegomyia albopicta</name>
    <dbReference type="NCBI Taxonomy" id="7160"/>
    <lineage>
        <taxon>Eukaryota</taxon>
        <taxon>Metazoa</taxon>
        <taxon>Ecdysozoa</taxon>
        <taxon>Arthropoda</taxon>
        <taxon>Hexapoda</taxon>
        <taxon>Insecta</taxon>
        <taxon>Pterygota</taxon>
        <taxon>Neoptera</taxon>
        <taxon>Endopterygota</taxon>
        <taxon>Diptera</taxon>
        <taxon>Nematocera</taxon>
        <taxon>Culicoidea</taxon>
        <taxon>Culicidae</taxon>
        <taxon>Culicinae</taxon>
        <taxon>Aedini</taxon>
        <taxon>Aedes</taxon>
        <taxon>Stegomyia</taxon>
    </lineage>
</organism>
<dbReference type="Gene3D" id="4.10.60.10">
    <property type="entry name" value="Zinc finger, CCHC-type"/>
    <property type="match status" value="1"/>
</dbReference>
<feature type="domain" description="CCHC-type" evidence="1">
    <location>
        <begin position="240"/>
        <end position="258"/>
    </location>
</feature>
<dbReference type="InterPro" id="IPR021109">
    <property type="entry name" value="Peptidase_aspartic_dom_sf"/>
</dbReference>
<dbReference type="EnsemblMetazoa" id="AALFPA23_021561.R31893">
    <property type="protein sequence ID" value="AALFPA23_021561.P31893"/>
    <property type="gene ID" value="AALFPA23_021561"/>
</dbReference>
<evidence type="ECO:0000313" key="3">
    <source>
        <dbReference type="Proteomes" id="UP000069940"/>
    </source>
</evidence>
<accession>A0ABM1ZTN9</accession>
<dbReference type="InterPro" id="IPR043128">
    <property type="entry name" value="Rev_trsase/Diguanyl_cyclase"/>
</dbReference>
<keyword evidence="3" id="KW-1185">Reference proteome</keyword>
<dbReference type="SUPFAM" id="SSF56672">
    <property type="entry name" value="DNA/RNA polymerases"/>
    <property type="match status" value="1"/>
</dbReference>
<feature type="domain" description="CCHC-type" evidence="1">
    <location>
        <begin position="262"/>
        <end position="278"/>
    </location>
</feature>
<dbReference type="InterPro" id="IPR001878">
    <property type="entry name" value="Znf_CCHC"/>
</dbReference>